<dbReference type="Proteomes" id="UP000541444">
    <property type="component" value="Unassembled WGS sequence"/>
</dbReference>
<name>A0A7J7LT64_9MAGN</name>
<keyword evidence="5" id="KW-1185">Reference proteome</keyword>
<dbReference type="SMART" id="SM00733">
    <property type="entry name" value="Mterf"/>
    <property type="match status" value="3"/>
</dbReference>
<reference evidence="4 5" key="1">
    <citation type="journal article" date="2020" name="IScience">
        <title>Genome Sequencing of the Endangered Kingdonia uniflora (Circaeasteraceae, Ranunculales) Reveals Potential Mechanisms of Evolutionary Specialization.</title>
        <authorList>
            <person name="Sun Y."/>
            <person name="Deng T."/>
            <person name="Zhang A."/>
            <person name="Moore M.J."/>
            <person name="Landis J.B."/>
            <person name="Lin N."/>
            <person name="Zhang H."/>
            <person name="Zhang X."/>
            <person name="Huang J."/>
            <person name="Zhang X."/>
            <person name="Sun H."/>
            <person name="Wang H."/>
        </authorList>
    </citation>
    <scope>NUCLEOTIDE SEQUENCE [LARGE SCALE GENOMIC DNA]</scope>
    <source>
        <strain evidence="4">TB1705</strain>
        <tissue evidence="4">Leaf</tissue>
    </source>
</reference>
<dbReference type="InterPro" id="IPR038538">
    <property type="entry name" value="MTERF_sf"/>
</dbReference>
<comment type="caution">
    <text evidence="4">The sequence shown here is derived from an EMBL/GenBank/DDBJ whole genome shotgun (WGS) entry which is preliminary data.</text>
</comment>
<protein>
    <submittedName>
        <fullName evidence="4">Uncharacterized protein</fullName>
    </submittedName>
</protein>
<accession>A0A7J7LT64</accession>
<dbReference type="EMBL" id="JACGCM010002032">
    <property type="protein sequence ID" value="KAF6145722.1"/>
    <property type="molecule type" value="Genomic_DNA"/>
</dbReference>
<evidence type="ECO:0000256" key="3">
    <source>
        <dbReference type="ARBA" id="ARBA00022946"/>
    </source>
</evidence>
<keyword evidence="2" id="KW-0806">Transcription termination</keyword>
<dbReference type="Pfam" id="PF02536">
    <property type="entry name" value="mTERF"/>
    <property type="match status" value="1"/>
</dbReference>
<evidence type="ECO:0000313" key="4">
    <source>
        <dbReference type="EMBL" id="KAF6145722.1"/>
    </source>
</evidence>
<dbReference type="AlphaFoldDB" id="A0A7J7LT64"/>
<dbReference type="PANTHER" id="PTHR13068">
    <property type="entry name" value="CGI-12 PROTEIN-RELATED"/>
    <property type="match status" value="1"/>
</dbReference>
<keyword evidence="2" id="KW-0805">Transcription regulation</keyword>
<evidence type="ECO:0000256" key="1">
    <source>
        <dbReference type="ARBA" id="ARBA00007692"/>
    </source>
</evidence>
<gene>
    <name evidence="4" type="ORF">GIB67_032449</name>
</gene>
<dbReference type="Gene3D" id="1.25.70.10">
    <property type="entry name" value="Transcription termination factor 3, mitochondrial"/>
    <property type="match status" value="1"/>
</dbReference>
<dbReference type="OrthoDB" id="637682at2759"/>
<evidence type="ECO:0000313" key="5">
    <source>
        <dbReference type="Proteomes" id="UP000541444"/>
    </source>
</evidence>
<dbReference type="InterPro" id="IPR003690">
    <property type="entry name" value="MTERF"/>
</dbReference>
<keyword evidence="3" id="KW-0809">Transit peptide</keyword>
<proteinExistence type="inferred from homology"/>
<dbReference type="GO" id="GO:0003676">
    <property type="term" value="F:nucleic acid binding"/>
    <property type="evidence" value="ECO:0007669"/>
    <property type="project" value="InterPro"/>
</dbReference>
<evidence type="ECO:0000256" key="2">
    <source>
        <dbReference type="ARBA" id="ARBA00022472"/>
    </source>
</evidence>
<keyword evidence="2" id="KW-0804">Transcription</keyword>
<comment type="similarity">
    <text evidence="1">Belongs to the mTERF family.</text>
</comment>
<sequence length="153" mass="18063">MTLIRKAERFISIVDKIKQKGINPSSPMFIHAVRALACMSTHNFERKWTVYREFGFSEVDILSVFRKQPVCMRLSEEKLRKGLHFFMKQLKWDSTYLSKYSVVLMCSMEKRVIPRCAMLEILILKGVLERNAIVGDVFKLTEKEFVEKFVIKY</sequence>
<dbReference type="PANTHER" id="PTHR13068:SF236">
    <property type="entry name" value="OS02G0749800 PROTEIN"/>
    <property type="match status" value="1"/>
</dbReference>
<organism evidence="4 5">
    <name type="scientific">Kingdonia uniflora</name>
    <dbReference type="NCBI Taxonomy" id="39325"/>
    <lineage>
        <taxon>Eukaryota</taxon>
        <taxon>Viridiplantae</taxon>
        <taxon>Streptophyta</taxon>
        <taxon>Embryophyta</taxon>
        <taxon>Tracheophyta</taxon>
        <taxon>Spermatophyta</taxon>
        <taxon>Magnoliopsida</taxon>
        <taxon>Ranunculales</taxon>
        <taxon>Circaeasteraceae</taxon>
        <taxon>Kingdonia</taxon>
    </lineage>
</organism>
<dbReference type="GO" id="GO:0006353">
    <property type="term" value="P:DNA-templated transcription termination"/>
    <property type="evidence" value="ECO:0007669"/>
    <property type="project" value="UniProtKB-KW"/>
</dbReference>